<feature type="domain" description="Helicase C-terminal" evidence="2">
    <location>
        <begin position="464"/>
        <end position="613"/>
    </location>
</feature>
<dbReference type="InterPro" id="IPR050742">
    <property type="entry name" value="Helicase_Restrict-Modif_Enz"/>
</dbReference>
<dbReference type="GO" id="GO:0005524">
    <property type="term" value="F:ATP binding"/>
    <property type="evidence" value="ECO:0007669"/>
    <property type="project" value="InterPro"/>
</dbReference>
<dbReference type="GO" id="GO:0003724">
    <property type="term" value="F:RNA helicase activity"/>
    <property type="evidence" value="ECO:0007669"/>
    <property type="project" value="UniProtKB-EC"/>
</dbReference>
<dbReference type="CDD" id="cd09179">
    <property type="entry name" value="PLDc_N_DEXD_a"/>
    <property type="match status" value="1"/>
</dbReference>
<evidence type="ECO:0000313" key="3">
    <source>
        <dbReference type="EMBL" id="CAA2136853.1"/>
    </source>
</evidence>
<evidence type="ECO:0000259" key="2">
    <source>
        <dbReference type="PROSITE" id="PS51194"/>
    </source>
</evidence>
<keyword evidence="3" id="KW-0547">Nucleotide-binding</keyword>
<dbReference type="SUPFAM" id="SSF52540">
    <property type="entry name" value="P-loop containing nucleoside triphosphate hydrolases"/>
    <property type="match status" value="1"/>
</dbReference>
<geneLocation type="plasmid" evidence="3">
    <name>1</name>
</geneLocation>
<dbReference type="SMART" id="SM00487">
    <property type="entry name" value="DEXDc"/>
    <property type="match status" value="1"/>
</dbReference>
<proteinExistence type="predicted"/>
<dbReference type="PROSITE" id="PS51194">
    <property type="entry name" value="HELICASE_CTER"/>
    <property type="match status" value="1"/>
</dbReference>
<dbReference type="Pfam" id="PF00271">
    <property type="entry name" value="Helicase_C"/>
    <property type="match status" value="1"/>
</dbReference>
<dbReference type="InterPro" id="IPR027417">
    <property type="entry name" value="P-loop_NTPase"/>
</dbReference>
<dbReference type="RefSeq" id="WP_339158939.1">
    <property type="nucleotide sequence ID" value="NZ_LR743510.1"/>
</dbReference>
<dbReference type="GO" id="GO:0003677">
    <property type="term" value="F:DNA binding"/>
    <property type="evidence" value="ECO:0007669"/>
    <property type="project" value="InterPro"/>
</dbReference>
<dbReference type="PROSITE" id="PS51192">
    <property type="entry name" value="HELICASE_ATP_BIND_1"/>
    <property type="match status" value="1"/>
</dbReference>
<dbReference type="EMBL" id="LR743510">
    <property type="protein sequence ID" value="CAA2136853.1"/>
    <property type="molecule type" value="Genomic_DNA"/>
</dbReference>
<dbReference type="PANTHER" id="PTHR47396:SF1">
    <property type="entry name" value="ATP-DEPENDENT HELICASE IRC3-RELATED"/>
    <property type="match status" value="1"/>
</dbReference>
<dbReference type="AlphaFoldDB" id="A0A679JHG8"/>
<dbReference type="EC" id="3.6.4.13" evidence="3"/>
<organism evidence="3">
    <name type="scientific">Methylobacterium bullatum</name>
    <dbReference type="NCBI Taxonomy" id="570505"/>
    <lineage>
        <taxon>Bacteria</taxon>
        <taxon>Pseudomonadati</taxon>
        <taxon>Pseudomonadota</taxon>
        <taxon>Alphaproteobacteria</taxon>
        <taxon>Hyphomicrobiales</taxon>
        <taxon>Methylobacteriaceae</taxon>
        <taxon>Methylobacterium</taxon>
    </lineage>
</organism>
<dbReference type="InterPro" id="IPR006935">
    <property type="entry name" value="Helicase/UvrB_N"/>
</dbReference>
<gene>
    <name evidence="3" type="primary">dbpA</name>
    <name evidence="3" type="ORF">MBLL_00370</name>
</gene>
<dbReference type="SMART" id="SM00490">
    <property type="entry name" value="HELICc"/>
    <property type="match status" value="1"/>
</dbReference>
<dbReference type="InterPro" id="IPR001650">
    <property type="entry name" value="Helicase_C-like"/>
</dbReference>
<dbReference type="InterPro" id="IPR014001">
    <property type="entry name" value="Helicase_ATP-bd"/>
</dbReference>
<dbReference type="GO" id="GO:0016787">
    <property type="term" value="F:hydrolase activity"/>
    <property type="evidence" value="ECO:0007669"/>
    <property type="project" value="UniProtKB-KW"/>
</dbReference>
<keyword evidence="3" id="KW-0347">Helicase</keyword>
<keyword evidence="3" id="KW-0378">Hydrolase</keyword>
<dbReference type="GO" id="GO:0005829">
    <property type="term" value="C:cytosol"/>
    <property type="evidence" value="ECO:0007669"/>
    <property type="project" value="TreeGrafter"/>
</dbReference>
<sequence>MRDFIIPALSVSISYDRGVGYFTSNWLRLAAGGLKQLAFNGGHARIIASPKLSREDCDALARGMEARLEPIVIKSLSGTLAELECNLEDDTLAALSWMVADGLLDFRIAVAAAELDGDFHDKFGVFGDGHNAVAFRGSPNDSERAFRNYESISAYYSWLDPREAERVAQEQDRFDAIWENRDPNLRVYDVPEAVRRELIEITGRLPRPYQRPAAKNEDRWRHQREAIAAFLDARRGVLEMATGTGKTRTALSILNELHARKLIGGAIVVAYGTDLLDQWNKELLQRTSFPVYRDYADRKETLSYLNASQDAVLLLSRQNLPKLLPKLSAETQRRTLLVFDEVHGMGSASLVSSLDGRLENFVYRLGLSATPERAYDTSGNDFVARAIGPVIFRFTLEQAISRGILCKFDYVALDYAFSDDDRAAVRQAIRRHHAKARTSTPSPVELLYQDLARIRKLSKEKLEPFREFVEAHSETLKRCLIFVETADYGALVQEILMSHAVDYHTYYGDDDRINLKRFANGRLECLVTCKRISEGIDISSVASIVLFSSARARLETVQRLGRCLRIDPDNPSKRALVVDFVRTDDLGPDENDLESTADIERRDWFRTLSKDHAHINGGIAS</sequence>
<dbReference type="PANTHER" id="PTHR47396">
    <property type="entry name" value="TYPE I RESTRICTION ENZYME ECOKI R PROTEIN"/>
    <property type="match status" value="1"/>
</dbReference>
<reference evidence="3" key="1">
    <citation type="submission" date="2019-12" db="EMBL/GenBank/DDBJ databases">
        <authorList>
            <person name="Cremers G."/>
        </authorList>
    </citation>
    <scope>NUCLEOTIDE SEQUENCE</scope>
    <source>
        <strain evidence="3">Mbul2</strain>
        <plasmid evidence="3">1</plasmid>
    </source>
</reference>
<protein>
    <submittedName>
        <fullName evidence="3">ATP-dependent RNA helicase DbpA</fullName>
        <ecNumber evidence="3">3.6.4.13</ecNumber>
    </submittedName>
</protein>
<dbReference type="Pfam" id="PF04851">
    <property type="entry name" value="ResIII"/>
    <property type="match status" value="1"/>
</dbReference>
<evidence type="ECO:0000259" key="1">
    <source>
        <dbReference type="PROSITE" id="PS51192"/>
    </source>
</evidence>
<keyword evidence="3" id="KW-0614">Plasmid</keyword>
<name>A0A679JHG8_9HYPH</name>
<accession>A0A679JHG8</accession>
<keyword evidence="3" id="KW-0067">ATP-binding</keyword>
<feature type="domain" description="Helicase ATP-binding" evidence="1">
    <location>
        <begin position="227"/>
        <end position="389"/>
    </location>
</feature>
<dbReference type="Gene3D" id="3.40.50.300">
    <property type="entry name" value="P-loop containing nucleotide triphosphate hydrolases"/>
    <property type="match status" value="2"/>
</dbReference>